<evidence type="ECO:0000256" key="1">
    <source>
        <dbReference type="ARBA" id="ARBA00023004"/>
    </source>
</evidence>
<dbReference type="RefSeq" id="WP_013087909.1">
    <property type="nucleotide sequence ID" value="NC_014109.1"/>
</dbReference>
<evidence type="ECO:0000313" key="3">
    <source>
        <dbReference type="Proteomes" id="UP000001700"/>
    </source>
</evidence>
<dbReference type="STRING" id="515618.RIEPE_0037"/>
<dbReference type="HOGENOM" id="CLU_170994_0_0_6"/>
<name>D4G7L0_RIEPU</name>
<dbReference type="eggNOG" id="COG2924">
    <property type="taxonomic scope" value="Bacteria"/>
</dbReference>
<dbReference type="AlphaFoldDB" id="D4G7L0"/>
<accession>D4G7L0</accession>
<gene>
    <name evidence="2" type="ordered locus">RIEPE_0037</name>
</gene>
<dbReference type="GO" id="GO:0005506">
    <property type="term" value="F:iron ion binding"/>
    <property type="evidence" value="ECO:0007669"/>
    <property type="project" value="InterPro"/>
</dbReference>
<dbReference type="SUPFAM" id="SSF111148">
    <property type="entry name" value="YggX-like"/>
    <property type="match status" value="1"/>
</dbReference>
<dbReference type="Pfam" id="PF04362">
    <property type="entry name" value="Iron_traffic"/>
    <property type="match status" value="1"/>
</dbReference>
<organism evidence="2 3">
    <name type="scientific">Riesia pediculicola (strain USDA)</name>
    <dbReference type="NCBI Taxonomy" id="515618"/>
    <lineage>
        <taxon>Bacteria</taxon>
        <taxon>Pseudomonadati</taxon>
        <taxon>Pseudomonadota</taxon>
        <taxon>Gammaproteobacteria</taxon>
        <taxon>Enterobacterales</taxon>
        <taxon>Enterobacteriaceae</taxon>
        <taxon>Candidatus Riesia</taxon>
    </lineage>
</organism>
<dbReference type="GO" id="GO:0034599">
    <property type="term" value="P:cellular response to oxidative stress"/>
    <property type="evidence" value="ECO:0007669"/>
    <property type="project" value="TreeGrafter"/>
</dbReference>
<keyword evidence="3" id="KW-1185">Reference proteome</keyword>
<proteinExistence type="predicted"/>
<dbReference type="NCBIfam" id="NF003817">
    <property type="entry name" value="PRK05408.1"/>
    <property type="match status" value="1"/>
</dbReference>
<protein>
    <submittedName>
        <fullName evidence="2">Conserved domain protein</fullName>
    </submittedName>
</protein>
<dbReference type="InterPro" id="IPR007457">
    <property type="entry name" value="Fe_traffick_prot_YggX"/>
</dbReference>
<dbReference type="Proteomes" id="UP000001700">
    <property type="component" value="Chromosome"/>
</dbReference>
<dbReference type="GO" id="GO:0005829">
    <property type="term" value="C:cytosol"/>
    <property type="evidence" value="ECO:0007669"/>
    <property type="project" value="TreeGrafter"/>
</dbReference>
<keyword evidence="1" id="KW-0408">Iron</keyword>
<dbReference type="EMBL" id="CP001085">
    <property type="protein sequence ID" value="ADD79933.1"/>
    <property type="molecule type" value="Genomic_DNA"/>
</dbReference>
<evidence type="ECO:0000313" key="2">
    <source>
        <dbReference type="EMBL" id="ADD79933.1"/>
    </source>
</evidence>
<dbReference type="KEGG" id="rip:RIEPE_0037"/>
<dbReference type="PANTHER" id="PTHR36965:SF1">
    <property type="entry name" value="FE(2+)-TRAFFICKING PROTEIN-RELATED"/>
    <property type="match status" value="1"/>
</dbReference>
<dbReference type="PANTHER" id="PTHR36965">
    <property type="entry name" value="FE(2+)-TRAFFICKING PROTEIN-RELATED"/>
    <property type="match status" value="1"/>
</dbReference>
<dbReference type="InterPro" id="IPR036766">
    <property type="entry name" value="Fe_traffick_prot_YggX_sf"/>
</dbReference>
<reference evidence="2" key="1">
    <citation type="submission" date="2008-05" db="EMBL/GenBank/DDBJ databases">
        <title>Genome sequence of Riesia pediculicola USDA.</title>
        <authorList>
            <person name="Kirkness E.F."/>
        </authorList>
    </citation>
    <scope>NUCLEOTIDE SEQUENCE [LARGE SCALE GENOMIC DNA]</scope>
    <source>
        <strain evidence="2">USDA</strain>
    </source>
</reference>
<dbReference type="PIRSF" id="PIRSF029827">
    <property type="entry name" value="Fe_traffic_YggX"/>
    <property type="match status" value="1"/>
</dbReference>
<dbReference type="Gene3D" id="1.10.3880.10">
    <property type="entry name" value="Fe(II) trafficking protein YggX"/>
    <property type="match status" value="1"/>
</dbReference>
<dbReference type="OrthoDB" id="9804318at2"/>
<sequence>MKLIYCKFFKKKMPQLESQPFPGKLGKRIFYEISKEAWNFWIVQQTILINEKNIDVSSKENREFLMKKMEDFFFLK</sequence>